<dbReference type="Proteomes" id="UP000483672">
    <property type="component" value="Unassembled WGS sequence"/>
</dbReference>
<name>A0A6G1M4S3_ORBOL</name>
<comment type="caution">
    <text evidence="2">The sequence shown here is derived from an EMBL/GenBank/DDBJ whole genome shotgun (WGS) entry which is preliminary data.</text>
</comment>
<dbReference type="EMBL" id="WIWS01000027">
    <property type="protein sequence ID" value="KAF3222089.1"/>
    <property type="molecule type" value="Genomic_DNA"/>
</dbReference>
<dbReference type="Proteomes" id="UP000472727">
    <property type="component" value="Unassembled WGS sequence"/>
</dbReference>
<sequence length="104" mass="11569">MAILICAGNAGNFGQMTWETPSNHQERLKLLCKDTSKGRQADRHSRVSSLKLGSTVLFIKRFQPHIGPPGLNSKLHDDMEKFTTSLKTPQQPSSTCTYIKIKIG</sequence>
<evidence type="ECO:0000313" key="4">
    <source>
        <dbReference type="Proteomes" id="UP000472727"/>
    </source>
</evidence>
<dbReference type="EMBL" id="WIPF01000018">
    <property type="protein sequence ID" value="KAF3227788.1"/>
    <property type="molecule type" value="Genomic_DNA"/>
</dbReference>
<dbReference type="Proteomes" id="UP000614610">
    <property type="component" value="Unassembled WGS sequence"/>
</dbReference>
<accession>A0A6G1M4S3</accession>
<evidence type="ECO:0000313" key="3">
    <source>
        <dbReference type="EMBL" id="KAF3227788.1"/>
    </source>
</evidence>
<evidence type="ECO:0000313" key="1">
    <source>
        <dbReference type="EMBL" id="KAF3209725.1"/>
    </source>
</evidence>
<reference evidence="4 5" key="1">
    <citation type="submission" date="2019-06" db="EMBL/GenBank/DDBJ databases">
        <authorList>
            <person name="Palmer J.M."/>
        </authorList>
    </citation>
    <scope>NUCLEOTIDE SEQUENCE [LARGE SCALE GENOMIC DNA]</scope>
    <source>
        <strain evidence="2 4">TWF106</strain>
        <strain evidence="3 5">TWF191</strain>
        <strain evidence="1">TWF679</strain>
    </source>
</reference>
<proteinExistence type="predicted"/>
<dbReference type="EMBL" id="WIWT01000041">
    <property type="protein sequence ID" value="KAF3209725.1"/>
    <property type="molecule type" value="Genomic_DNA"/>
</dbReference>
<organism evidence="2 4">
    <name type="scientific">Orbilia oligospora</name>
    <name type="common">Nematode-trapping fungus</name>
    <name type="synonym">Arthrobotrys oligospora</name>
    <dbReference type="NCBI Taxonomy" id="2813651"/>
    <lineage>
        <taxon>Eukaryota</taxon>
        <taxon>Fungi</taxon>
        <taxon>Dikarya</taxon>
        <taxon>Ascomycota</taxon>
        <taxon>Pezizomycotina</taxon>
        <taxon>Orbiliomycetes</taxon>
        <taxon>Orbiliales</taxon>
        <taxon>Orbiliaceae</taxon>
        <taxon>Orbilia</taxon>
    </lineage>
</organism>
<gene>
    <name evidence="2" type="ORF">TWF106_005869</name>
    <name evidence="3" type="ORF">TWF191_003310</name>
    <name evidence="1" type="ORF">TWF679_007262</name>
</gene>
<evidence type="ECO:0000313" key="2">
    <source>
        <dbReference type="EMBL" id="KAF3222089.1"/>
    </source>
</evidence>
<protein>
    <submittedName>
        <fullName evidence="2">Uncharacterized protein</fullName>
    </submittedName>
</protein>
<evidence type="ECO:0000313" key="5">
    <source>
        <dbReference type="Proteomes" id="UP000483672"/>
    </source>
</evidence>
<dbReference type="AlphaFoldDB" id="A0A6G1M4S3"/>